<evidence type="ECO:0000313" key="2">
    <source>
        <dbReference type="WBParaSite" id="jg19112"/>
    </source>
</evidence>
<keyword evidence="1" id="KW-1185">Reference proteome</keyword>
<protein>
    <submittedName>
        <fullName evidence="2">Uncharacterized protein</fullName>
    </submittedName>
</protein>
<name>A0A915DG69_9BILA</name>
<accession>A0A915DG69</accession>
<reference evidence="2" key="1">
    <citation type="submission" date="2022-11" db="UniProtKB">
        <authorList>
            <consortium name="WormBaseParasite"/>
        </authorList>
    </citation>
    <scope>IDENTIFICATION</scope>
</reference>
<dbReference type="AlphaFoldDB" id="A0A915DG69"/>
<proteinExistence type="predicted"/>
<dbReference type="Proteomes" id="UP000887574">
    <property type="component" value="Unplaced"/>
</dbReference>
<organism evidence="1 2">
    <name type="scientific">Ditylenchus dipsaci</name>
    <dbReference type="NCBI Taxonomy" id="166011"/>
    <lineage>
        <taxon>Eukaryota</taxon>
        <taxon>Metazoa</taxon>
        <taxon>Ecdysozoa</taxon>
        <taxon>Nematoda</taxon>
        <taxon>Chromadorea</taxon>
        <taxon>Rhabditida</taxon>
        <taxon>Tylenchina</taxon>
        <taxon>Tylenchomorpha</taxon>
        <taxon>Sphaerularioidea</taxon>
        <taxon>Anguinidae</taxon>
        <taxon>Anguininae</taxon>
        <taxon>Ditylenchus</taxon>
    </lineage>
</organism>
<sequence>MASLVTALANDMHVKMTPPNIPLIRSKMLFQNTHDPEKTLLKNILQRINDHINKNTHKNLSVVDYSFAISQPEYIKETVRRANLSLPDTLTKNWTKSVGQNFRRVSSSQFSTQKFPNKHDPRKNLVWEYGALEGPFLLKPAGQRSLTLDKMPPILQTVILGEMFPLYRKILSHPNFIGHYQLSRISLQQLSTIGNVPKLTEADEYSILPQEIVTGKVEILLLIECAWRYFSNGFAQFGKLNFDLLGTAERIGDGPEYKVFVEPTTKPMTAINQQSQLDCLQNGLPELSSDLKIAVFLVIVHPTPCFDVGTCISGIAHRTAITQPTPTPIVNQKDRTVECLDYY</sequence>
<evidence type="ECO:0000313" key="1">
    <source>
        <dbReference type="Proteomes" id="UP000887574"/>
    </source>
</evidence>
<dbReference type="WBParaSite" id="jg19112">
    <property type="protein sequence ID" value="jg19112"/>
    <property type="gene ID" value="jg19112"/>
</dbReference>